<evidence type="ECO:0000256" key="6">
    <source>
        <dbReference type="ARBA" id="ARBA00022840"/>
    </source>
</evidence>
<dbReference type="SMART" id="SM00220">
    <property type="entry name" value="S_TKc"/>
    <property type="match status" value="1"/>
</dbReference>
<dbReference type="PROSITE" id="PS00108">
    <property type="entry name" value="PROTEIN_KINASE_ST"/>
    <property type="match status" value="1"/>
</dbReference>
<organism evidence="11 12">
    <name type="scientific">Luedemannella helvata</name>
    <dbReference type="NCBI Taxonomy" id="349315"/>
    <lineage>
        <taxon>Bacteria</taxon>
        <taxon>Bacillati</taxon>
        <taxon>Actinomycetota</taxon>
        <taxon>Actinomycetes</taxon>
        <taxon>Micromonosporales</taxon>
        <taxon>Micromonosporaceae</taxon>
        <taxon>Luedemannella</taxon>
    </lineage>
</organism>
<keyword evidence="4 7" id="KW-0547">Nucleotide-binding</keyword>
<dbReference type="Gene3D" id="1.10.510.10">
    <property type="entry name" value="Transferase(Phosphotransferase) domain 1"/>
    <property type="match status" value="1"/>
</dbReference>
<dbReference type="EMBL" id="BAAALS010000007">
    <property type="protein sequence ID" value="GAA1747293.1"/>
    <property type="molecule type" value="Genomic_DNA"/>
</dbReference>
<keyword evidence="5" id="KW-0418">Kinase</keyword>
<evidence type="ECO:0000256" key="2">
    <source>
        <dbReference type="ARBA" id="ARBA00022527"/>
    </source>
</evidence>
<dbReference type="PROSITE" id="PS00107">
    <property type="entry name" value="PROTEIN_KINASE_ATP"/>
    <property type="match status" value="1"/>
</dbReference>
<keyword evidence="12" id="KW-1185">Reference proteome</keyword>
<evidence type="ECO:0000259" key="10">
    <source>
        <dbReference type="PROSITE" id="PS50011"/>
    </source>
</evidence>
<accession>A0ABN2K2Y8</accession>
<keyword evidence="3" id="KW-0808">Transferase</keyword>
<dbReference type="RefSeq" id="WP_344078878.1">
    <property type="nucleotide sequence ID" value="NZ_BAAALS010000007.1"/>
</dbReference>
<evidence type="ECO:0000313" key="11">
    <source>
        <dbReference type="EMBL" id="GAA1747293.1"/>
    </source>
</evidence>
<keyword evidence="2" id="KW-0723">Serine/threonine-protein kinase</keyword>
<dbReference type="Proteomes" id="UP001500655">
    <property type="component" value="Unassembled WGS sequence"/>
</dbReference>
<dbReference type="InterPro" id="IPR008271">
    <property type="entry name" value="Ser/Thr_kinase_AS"/>
</dbReference>
<evidence type="ECO:0000256" key="9">
    <source>
        <dbReference type="SAM" id="Phobius"/>
    </source>
</evidence>
<feature type="domain" description="Protein kinase" evidence="10">
    <location>
        <begin position="12"/>
        <end position="272"/>
    </location>
</feature>
<keyword evidence="9" id="KW-0812">Transmembrane</keyword>
<evidence type="ECO:0000313" key="12">
    <source>
        <dbReference type="Proteomes" id="UP001500655"/>
    </source>
</evidence>
<evidence type="ECO:0000256" key="3">
    <source>
        <dbReference type="ARBA" id="ARBA00022679"/>
    </source>
</evidence>
<keyword evidence="9" id="KW-0472">Membrane</keyword>
<evidence type="ECO:0000256" key="8">
    <source>
        <dbReference type="SAM" id="MobiDB-lite"/>
    </source>
</evidence>
<evidence type="ECO:0000256" key="4">
    <source>
        <dbReference type="ARBA" id="ARBA00022741"/>
    </source>
</evidence>
<sequence>MSSGSTVLANRYVLRERLGAGGMGEVWAATDELLGRTVAVKLILPALLDEPGFVRRFLAEARAMASVRHPGVVTIHDFHGDDRSAYLVMEYVEGEPLSHLIARAGRLSPQSTMDLIAQAARALQAVHDRGIVHRDVKPGNLLVRTDGSIALADFGIAHGTAGTALTASGAILGTPAYLAPEQVLGQAASPRSDVYALGIVAYECLTGTRPFVGDNPFAVAMQRVGQPPPPLGPHVPHDVAALVGRSLAPDPALRWASAAELATAADRVRASLASASPWPPVAPQVWPTSPPAAMPAPAQAGWPASPPAGTPLPGWPGERHTPASTMPGNHGNRRLVLVLASVFVVVTAAVGFLVWNSRPDGGSGGSSGAGAKEIPQGFAACGDALCPTKPLCWHGLTQINGVALKPRAAKCAVPHYWETFAAVRLPADADDDETLAALMDRPDIQAACSAARLAERSRDPGATKGWNRAAQAIDVDAYTILVHCLGGSPKGETTGAVFG</sequence>
<keyword evidence="6 7" id="KW-0067">ATP-binding</keyword>
<dbReference type="PROSITE" id="PS50011">
    <property type="entry name" value="PROTEIN_KINASE_DOM"/>
    <property type="match status" value="1"/>
</dbReference>
<comment type="caution">
    <text evidence="11">The sequence shown here is derived from an EMBL/GenBank/DDBJ whole genome shotgun (WGS) entry which is preliminary data.</text>
</comment>
<dbReference type="Pfam" id="PF00069">
    <property type="entry name" value="Pkinase"/>
    <property type="match status" value="1"/>
</dbReference>
<dbReference type="SUPFAM" id="SSF56112">
    <property type="entry name" value="Protein kinase-like (PK-like)"/>
    <property type="match status" value="1"/>
</dbReference>
<name>A0ABN2K2Y8_9ACTN</name>
<dbReference type="InterPro" id="IPR011009">
    <property type="entry name" value="Kinase-like_dom_sf"/>
</dbReference>
<reference evidence="12" key="1">
    <citation type="journal article" date="2019" name="Int. J. Syst. Evol. Microbiol.">
        <title>The Global Catalogue of Microorganisms (GCM) 10K type strain sequencing project: providing services to taxonomists for standard genome sequencing and annotation.</title>
        <authorList>
            <consortium name="The Broad Institute Genomics Platform"/>
            <consortium name="The Broad Institute Genome Sequencing Center for Infectious Disease"/>
            <person name="Wu L."/>
            <person name="Ma J."/>
        </authorList>
    </citation>
    <scope>NUCLEOTIDE SEQUENCE [LARGE SCALE GENOMIC DNA]</scope>
    <source>
        <strain evidence="12">JCM 13249</strain>
    </source>
</reference>
<feature type="binding site" evidence="7">
    <location>
        <position position="41"/>
    </location>
    <ligand>
        <name>ATP</name>
        <dbReference type="ChEBI" id="CHEBI:30616"/>
    </ligand>
</feature>
<proteinExistence type="predicted"/>
<evidence type="ECO:0000256" key="7">
    <source>
        <dbReference type="PROSITE-ProRule" id="PRU10141"/>
    </source>
</evidence>
<dbReference type="InterPro" id="IPR017441">
    <property type="entry name" value="Protein_kinase_ATP_BS"/>
</dbReference>
<dbReference type="CDD" id="cd14014">
    <property type="entry name" value="STKc_PknB_like"/>
    <property type="match status" value="1"/>
</dbReference>
<feature type="transmembrane region" description="Helical" evidence="9">
    <location>
        <begin position="335"/>
        <end position="355"/>
    </location>
</feature>
<feature type="region of interest" description="Disordered" evidence="8">
    <location>
        <begin position="289"/>
        <end position="312"/>
    </location>
</feature>
<protein>
    <recommendedName>
        <fullName evidence="1">non-specific serine/threonine protein kinase</fullName>
        <ecNumber evidence="1">2.7.11.1</ecNumber>
    </recommendedName>
</protein>
<dbReference type="PANTHER" id="PTHR43289:SF6">
    <property type="entry name" value="SERINE_THREONINE-PROTEIN KINASE NEKL-3"/>
    <property type="match status" value="1"/>
</dbReference>
<dbReference type="EC" id="2.7.11.1" evidence="1"/>
<keyword evidence="9" id="KW-1133">Transmembrane helix</keyword>
<dbReference type="Gene3D" id="3.30.200.20">
    <property type="entry name" value="Phosphorylase Kinase, domain 1"/>
    <property type="match status" value="1"/>
</dbReference>
<dbReference type="InterPro" id="IPR000719">
    <property type="entry name" value="Prot_kinase_dom"/>
</dbReference>
<gene>
    <name evidence="11" type="ORF">GCM10009681_18100</name>
</gene>
<evidence type="ECO:0000256" key="1">
    <source>
        <dbReference type="ARBA" id="ARBA00012513"/>
    </source>
</evidence>
<evidence type="ECO:0000256" key="5">
    <source>
        <dbReference type="ARBA" id="ARBA00022777"/>
    </source>
</evidence>
<dbReference type="PANTHER" id="PTHR43289">
    <property type="entry name" value="MITOGEN-ACTIVATED PROTEIN KINASE KINASE KINASE 20-RELATED"/>
    <property type="match status" value="1"/>
</dbReference>